<dbReference type="PIRSF" id="PIRSF003230">
    <property type="entry name" value="YbgC"/>
    <property type="match status" value="1"/>
</dbReference>
<evidence type="ECO:0000256" key="2">
    <source>
        <dbReference type="ARBA" id="ARBA00022801"/>
    </source>
</evidence>
<evidence type="ECO:0000313" key="3">
    <source>
        <dbReference type="EMBL" id="AXJ00774.1"/>
    </source>
</evidence>
<dbReference type="InterPro" id="IPR050563">
    <property type="entry name" value="4-hydroxybenzoyl-CoA_TE"/>
</dbReference>
<proteinExistence type="inferred from homology"/>
<dbReference type="Gene3D" id="3.10.129.10">
    <property type="entry name" value="Hotdog Thioesterase"/>
    <property type="match status" value="1"/>
</dbReference>
<dbReference type="PANTHER" id="PTHR31793">
    <property type="entry name" value="4-HYDROXYBENZOYL-COA THIOESTERASE FAMILY MEMBER"/>
    <property type="match status" value="1"/>
</dbReference>
<dbReference type="NCBIfam" id="TIGR00051">
    <property type="entry name" value="YbgC/FadM family acyl-CoA thioesterase"/>
    <property type="match status" value="1"/>
</dbReference>
<dbReference type="EMBL" id="CP027806">
    <property type="protein sequence ID" value="AXJ00774.1"/>
    <property type="molecule type" value="Genomic_DNA"/>
</dbReference>
<name>A0A345UJX2_9BACT</name>
<organism evidence="3 4">
    <name type="scientific">Cyclonatronum proteinivorum</name>
    <dbReference type="NCBI Taxonomy" id="1457365"/>
    <lineage>
        <taxon>Bacteria</taxon>
        <taxon>Pseudomonadati</taxon>
        <taxon>Balneolota</taxon>
        <taxon>Balneolia</taxon>
        <taxon>Balneolales</taxon>
        <taxon>Cyclonatronaceae</taxon>
        <taxon>Cyclonatronum</taxon>
    </lineage>
</organism>
<accession>A0A345UJX2</accession>
<dbReference type="AlphaFoldDB" id="A0A345UJX2"/>
<keyword evidence="4" id="KW-1185">Reference proteome</keyword>
<dbReference type="PANTHER" id="PTHR31793:SF27">
    <property type="entry name" value="NOVEL THIOESTERASE SUPERFAMILY DOMAIN AND SAPOSIN A-TYPE DOMAIN CONTAINING PROTEIN (0610012H03RIK)"/>
    <property type="match status" value="1"/>
</dbReference>
<reference evidence="3 4" key="1">
    <citation type="submission" date="2018-03" db="EMBL/GenBank/DDBJ databases">
        <title>Phenotypic and genomic properties of Cyclonatronum proteinivorum gen. nov., sp. nov., a haloalkaliphilic bacteroidete from soda lakes possessing Na+-translocating rhodopsin.</title>
        <authorList>
            <person name="Toshchakov S.V."/>
            <person name="Korzhenkov A."/>
            <person name="Samarov N.I."/>
            <person name="Kublanov I.V."/>
            <person name="Muntyan M.S."/>
            <person name="Sorokin D.Y."/>
        </authorList>
    </citation>
    <scope>NUCLEOTIDE SEQUENCE [LARGE SCALE GENOMIC DNA]</scope>
    <source>
        <strain evidence="3 4">Omega</strain>
    </source>
</reference>
<gene>
    <name evidence="3" type="ORF">CYPRO_1523</name>
</gene>
<protein>
    <submittedName>
        <fullName evidence="3">Acyl-CoA thioester hydrolase</fullName>
    </submittedName>
</protein>
<dbReference type="InterPro" id="IPR029069">
    <property type="entry name" value="HotDog_dom_sf"/>
</dbReference>
<sequence length="162" mass="18917">MTKKMPDPQLQANPIKSKQVPLYTYELKLRSRYAETDKMGYVYHGRFLEYFEQARTEMIREAGISYLNLEEMGVMLPVAHVSIDYMRPVFYDELITIRVLIFDPPSTRLNTWYEVVGEDGKTRLTAHVVLVFVSEETRRPCPPPAAFLEGMKAVMHKEDHQE</sequence>
<dbReference type="KEGG" id="cprv:CYPRO_1523"/>
<dbReference type="Proteomes" id="UP000254808">
    <property type="component" value="Chromosome"/>
</dbReference>
<dbReference type="InterPro" id="IPR006684">
    <property type="entry name" value="YbgC/YbaW"/>
</dbReference>
<dbReference type="Pfam" id="PF13279">
    <property type="entry name" value="4HBT_2"/>
    <property type="match status" value="1"/>
</dbReference>
<dbReference type="GO" id="GO:0047617">
    <property type="term" value="F:fatty acyl-CoA hydrolase activity"/>
    <property type="evidence" value="ECO:0007669"/>
    <property type="project" value="TreeGrafter"/>
</dbReference>
<dbReference type="CDD" id="cd00586">
    <property type="entry name" value="4HBT"/>
    <property type="match status" value="1"/>
</dbReference>
<evidence type="ECO:0000313" key="4">
    <source>
        <dbReference type="Proteomes" id="UP000254808"/>
    </source>
</evidence>
<keyword evidence="2 3" id="KW-0378">Hydrolase</keyword>
<evidence type="ECO:0000256" key="1">
    <source>
        <dbReference type="ARBA" id="ARBA00005953"/>
    </source>
</evidence>
<comment type="similarity">
    <text evidence="1">Belongs to the 4-hydroxybenzoyl-CoA thioesterase family.</text>
</comment>
<dbReference type="SUPFAM" id="SSF54637">
    <property type="entry name" value="Thioesterase/thiol ester dehydrase-isomerase"/>
    <property type="match status" value="1"/>
</dbReference>